<dbReference type="EMBL" id="JAMQJZ010000001">
    <property type="protein sequence ID" value="MDC3419220.1"/>
    <property type="molecule type" value="Genomic_DNA"/>
</dbReference>
<evidence type="ECO:0000313" key="1">
    <source>
        <dbReference type="EMBL" id="MDC3419220.1"/>
    </source>
</evidence>
<comment type="caution">
    <text evidence="1">The sequence shown here is derived from an EMBL/GenBank/DDBJ whole genome shotgun (WGS) entry which is preliminary data.</text>
</comment>
<name>A0A9X3WIN6_9BACI</name>
<dbReference type="Pfam" id="PF08761">
    <property type="entry name" value="dUTPase_2"/>
    <property type="match status" value="1"/>
</dbReference>
<dbReference type="PIRSF" id="PIRSF030140">
    <property type="entry name" value="UCP030140"/>
    <property type="match status" value="1"/>
</dbReference>
<dbReference type="InterPro" id="IPR014871">
    <property type="entry name" value="dUTPase/dCTP_pyrophosphatase"/>
</dbReference>
<dbReference type="AlphaFoldDB" id="A0A9X3WIN6"/>
<gene>
    <name evidence="1" type="ORF">NC661_02360</name>
</gene>
<organism evidence="1 2">
    <name type="scientific">Aquibacillus koreensis</name>
    <dbReference type="NCBI Taxonomy" id="279446"/>
    <lineage>
        <taxon>Bacteria</taxon>
        <taxon>Bacillati</taxon>
        <taxon>Bacillota</taxon>
        <taxon>Bacilli</taxon>
        <taxon>Bacillales</taxon>
        <taxon>Bacillaceae</taxon>
        <taxon>Aquibacillus</taxon>
    </lineage>
</organism>
<keyword evidence="2" id="KW-1185">Reference proteome</keyword>
<dbReference type="Gene3D" id="1.10.4010.10">
    <property type="entry name" value="Type II deoxyuridine triphosphatase"/>
    <property type="match status" value="1"/>
</dbReference>
<dbReference type="RefSeq" id="WP_259867368.1">
    <property type="nucleotide sequence ID" value="NZ_JAMQJZ010000001.1"/>
</dbReference>
<protein>
    <submittedName>
        <fullName evidence="1">dUTP diphosphatase</fullName>
    </submittedName>
</protein>
<dbReference type="CDD" id="cd11527">
    <property type="entry name" value="NTP-PPase_dUTPase"/>
    <property type="match status" value="1"/>
</dbReference>
<accession>A0A9X3WIN6</accession>
<reference evidence="1" key="1">
    <citation type="submission" date="2022-06" db="EMBL/GenBank/DDBJ databases">
        <title>Aquibacillus sp. a new bacterium isolated from soil saline samples.</title>
        <authorList>
            <person name="Galisteo C."/>
            <person name="De La Haba R."/>
            <person name="Sanchez-Porro C."/>
            <person name="Ventosa A."/>
        </authorList>
    </citation>
    <scope>NUCLEOTIDE SEQUENCE</scope>
    <source>
        <strain evidence="1">JCM 12387</strain>
    </source>
</reference>
<evidence type="ECO:0000313" key="2">
    <source>
        <dbReference type="Proteomes" id="UP001145072"/>
    </source>
</evidence>
<sequence length="163" mass="19102">MNWEPLFSMQKKLDAYIQSNHHLQTSELFDKKILALLVEVGELANETRCFKFWSKKPPSDQQVILEEYVDGIHFILSLGIDKGYSNYNGENKTELVQKDITLTFHHVYEKIIAFKNEPSKACYTQLFDTYIRLGELLGFSEQSMSEAYLEKNKVNFERQDQGY</sequence>
<dbReference type="InterPro" id="IPR016947">
    <property type="entry name" value="UCP030140"/>
</dbReference>
<dbReference type="SUPFAM" id="SSF101386">
    <property type="entry name" value="all-alpha NTP pyrophosphatases"/>
    <property type="match status" value="1"/>
</dbReference>
<proteinExistence type="predicted"/>
<dbReference type="Proteomes" id="UP001145072">
    <property type="component" value="Unassembled WGS sequence"/>
</dbReference>